<evidence type="ECO:0000313" key="2">
    <source>
        <dbReference type="EMBL" id="MDV6305344.1"/>
    </source>
</evidence>
<accession>A0ABU4D7Q6</accession>
<feature type="signal peptide" evidence="1">
    <location>
        <begin position="1"/>
        <end position="24"/>
    </location>
</feature>
<evidence type="ECO:0000256" key="1">
    <source>
        <dbReference type="SAM" id="SignalP"/>
    </source>
</evidence>
<gene>
    <name evidence="2" type="ORF">R3P93_22495</name>
</gene>
<evidence type="ECO:0008006" key="4">
    <source>
        <dbReference type="Google" id="ProtNLM"/>
    </source>
</evidence>
<comment type="caution">
    <text evidence="2">The sequence shown here is derived from an EMBL/GenBank/DDBJ whole genome shotgun (WGS) entry which is preliminary data.</text>
</comment>
<protein>
    <recommendedName>
        <fullName evidence="4">Lipoprotein</fullName>
    </recommendedName>
</protein>
<dbReference type="RefSeq" id="WP_317534149.1">
    <property type="nucleotide sequence ID" value="NZ_JAWLKF010000018.1"/>
</dbReference>
<reference evidence="2 3" key="1">
    <citation type="submission" date="2023-10" db="EMBL/GenBank/DDBJ databases">
        <title>Development of a sustainable strategy for remediation of hydrocarbon-contaminated territories based on the waste exchange concept.</title>
        <authorList>
            <person name="Krivoruchko A."/>
        </authorList>
    </citation>
    <scope>NUCLEOTIDE SEQUENCE [LARGE SCALE GENOMIC DNA]</scope>
    <source>
        <strain evidence="2 3">IEGM 1327</strain>
    </source>
</reference>
<dbReference type="EMBL" id="JAWLKF010000018">
    <property type="protein sequence ID" value="MDV6305344.1"/>
    <property type="molecule type" value="Genomic_DNA"/>
</dbReference>
<sequence>MPESTFPTRLVAVTAAGAALLLSAACGSEEAVAPRTSSCAFVPDLSVSASSVTARATQLLSSFVLDQGCASVQVVPITSNSSGEACTVPAIDLLDLTASPDNPAGTAAEITDEKLPLLLQQVTALNQCVTANGNDAATDVTGAFRQAGKLANGAPVTMLVISDLVHNVGLNMVTTALDSDAQRSDIAAALAAQLPDMPGWSITAAGVAAGTSALTPTQSDSVQAVWESAVRNKGASWHRAAV</sequence>
<organism evidence="2 3">
    <name type="scientific">Rhodococcus cerastii</name>
    <dbReference type="NCBI Taxonomy" id="908616"/>
    <lineage>
        <taxon>Bacteria</taxon>
        <taxon>Bacillati</taxon>
        <taxon>Actinomycetota</taxon>
        <taxon>Actinomycetes</taxon>
        <taxon>Mycobacteriales</taxon>
        <taxon>Nocardiaceae</taxon>
        <taxon>Rhodococcus</taxon>
    </lineage>
</organism>
<feature type="chain" id="PRO_5047219586" description="Lipoprotein" evidence="1">
    <location>
        <begin position="25"/>
        <end position="242"/>
    </location>
</feature>
<dbReference type="Proteomes" id="UP001186104">
    <property type="component" value="Unassembled WGS sequence"/>
</dbReference>
<keyword evidence="3" id="KW-1185">Reference proteome</keyword>
<keyword evidence="1" id="KW-0732">Signal</keyword>
<proteinExistence type="predicted"/>
<name>A0ABU4D7Q6_9NOCA</name>
<evidence type="ECO:0000313" key="3">
    <source>
        <dbReference type="Proteomes" id="UP001186104"/>
    </source>
</evidence>